<protein>
    <submittedName>
        <fullName evidence="4">NAD/NADP octopine/nopaline dehydrogenase</fullName>
    </submittedName>
</protein>
<organism evidence="4 5">
    <name type="scientific">Bifidobacterium simiarum</name>
    <dbReference type="NCBI Taxonomy" id="2045441"/>
    <lineage>
        <taxon>Bacteria</taxon>
        <taxon>Bacillati</taxon>
        <taxon>Actinomycetota</taxon>
        <taxon>Actinomycetes</taxon>
        <taxon>Bifidobacteriales</taxon>
        <taxon>Bifidobacteriaceae</taxon>
        <taxon>Bifidobacterium</taxon>
    </lineage>
</organism>
<evidence type="ECO:0000259" key="3">
    <source>
        <dbReference type="Pfam" id="PF03807"/>
    </source>
</evidence>
<dbReference type="InterPro" id="IPR028939">
    <property type="entry name" value="P5C_Rdtase_cat_N"/>
</dbReference>
<dbReference type="Pfam" id="PF03807">
    <property type="entry name" value="F420_oxidored"/>
    <property type="match status" value="1"/>
</dbReference>
<feature type="domain" description="Opine dehydrogenase" evidence="2">
    <location>
        <begin position="241"/>
        <end position="383"/>
    </location>
</feature>
<dbReference type="InterPro" id="IPR003421">
    <property type="entry name" value="Opine_DH"/>
</dbReference>
<dbReference type="SUPFAM" id="SSF48179">
    <property type="entry name" value="6-phosphogluconate dehydrogenase C-terminal domain-like"/>
    <property type="match status" value="1"/>
</dbReference>
<dbReference type="AlphaFoldDB" id="A0A2M9HCA1"/>
<dbReference type="PANTHER" id="PTHR38015:SF1">
    <property type="entry name" value="OPINE DEHYDROGENASE DOMAIN-CONTAINING PROTEIN"/>
    <property type="match status" value="1"/>
</dbReference>
<proteinExistence type="predicted"/>
<feature type="compositionally biased region" description="Low complexity" evidence="1">
    <location>
        <begin position="206"/>
        <end position="216"/>
    </location>
</feature>
<dbReference type="Proteomes" id="UP000231451">
    <property type="component" value="Unassembled WGS sequence"/>
</dbReference>
<sequence length="405" mass="43518">MKVSIIGAGNTGLALAVHLLASGHAPLVYTRSEAKARLLTERGLTVTGRFSDTSVIPATTDLSEAARYGEVIVICTWANAHREVFDRLYAAAEGRPLHVLVLNGNWGAVEAFAAWRATTAAARTTAANHIPESDESAGTADGSQTVPARTIAATTIAAPMIAKVGSITESTGMPYVAHLEGTWSTQTPPILHVTAVKTTITVASITSTSSASNETSGSRDGKDSAPVDDLITDLYDQVEYASSVFETSLCAPNPIIHAPMCLLNMTQIEQGKPFHMLTDGFSEHAERLIAHIDGERHALAEALDVPYIPIVKQLNGFWDSDYPTLTELFRNNPVYREVMGPDSTTHRFIQEDIPYGIAPLVSLGRLINVPTPTCAALLTLYSDYFNVPYQGPTFANDLIAALRDR</sequence>
<dbReference type="InterPro" id="IPR051729">
    <property type="entry name" value="Opine/Lysopine_DH"/>
</dbReference>
<dbReference type="Gene3D" id="3.40.50.720">
    <property type="entry name" value="NAD(P)-binding Rossmann-like Domain"/>
    <property type="match status" value="1"/>
</dbReference>
<dbReference type="SUPFAM" id="SSF51735">
    <property type="entry name" value="NAD(P)-binding Rossmann-fold domains"/>
    <property type="match status" value="1"/>
</dbReference>
<comment type="caution">
    <text evidence="4">The sequence shown here is derived from an EMBL/GenBank/DDBJ whole genome shotgun (WGS) entry which is preliminary data.</text>
</comment>
<dbReference type="Pfam" id="PF02317">
    <property type="entry name" value="Octopine_DH"/>
    <property type="match status" value="1"/>
</dbReference>
<dbReference type="EMBL" id="PEBK01000013">
    <property type="protein sequence ID" value="PJM74422.1"/>
    <property type="molecule type" value="Genomic_DNA"/>
</dbReference>
<dbReference type="PANTHER" id="PTHR38015">
    <property type="entry name" value="BLR6086 PROTEIN"/>
    <property type="match status" value="1"/>
</dbReference>
<gene>
    <name evidence="4" type="ORF">CSQ87_10030</name>
</gene>
<dbReference type="InterPro" id="IPR013328">
    <property type="entry name" value="6PGD_dom2"/>
</dbReference>
<evidence type="ECO:0000313" key="4">
    <source>
        <dbReference type="EMBL" id="PJM74422.1"/>
    </source>
</evidence>
<feature type="region of interest" description="Disordered" evidence="1">
    <location>
        <begin position="206"/>
        <end position="226"/>
    </location>
</feature>
<name>A0A2M9HCA1_9BIFI</name>
<dbReference type="Gene3D" id="1.10.1040.10">
    <property type="entry name" value="N-(1-d-carboxylethyl)-l-norvaline Dehydrogenase, domain 2"/>
    <property type="match status" value="1"/>
</dbReference>
<keyword evidence="5" id="KW-1185">Reference proteome</keyword>
<reference evidence="4 5" key="1">
    <citation type="submission" date="2017-10" db="EMBL/GenBank/DDBJ databases">
        <title>Draft genome sequences of strains TRE 1, TRE 9, TRE H and TRI 7, isolated from tamarins, belonging to four potential novel Bifidobacterium species.</title>
        <authorList>
            <person name="Mattarelli P."/>
            <person name="Modesto M."/>
            <person name="Puglisi E."/>
            <person name="Morelli L."/>
            <person name="Spezio C."/>
            <person name="Bonetti A."/>
            <person name="Sandri C."/>
        </authorList>
    </citation>
    <scope>NUCLEOTIDE SEQUENCE [LARGE SCALE GENOMIC DNA]</scope>
    <source>
        <strain evidence="5">TRI7</strain>
    </source>
</reference>
<dbReference type="RefSeq" id="WP_100513746.1">
    <property type="nucleotide sequence ID" value="NZ_PEBK01000013.1"/>
</dbReference>
<dbReference type="InterPro" id="IPR036291">
    <property type="entry name" value="NAD(P)-bd_dom_sf"/>
</dbReference>
<dbReference type="InterPro" id="IPR008927">
    <property type="entry name" value="6-PGluconate_DH-like_C_sf"/>
</dbReference>
<feature type="domain" description="Pyrroline-5-carboxylate reductase catalytic N-terminal" evidence="3">
    <location>
        <begin position="2"/>
        <end position="91"/>
    </location>
</feature>
<dbReference type="GO" id="GO:0016491">
    <property type="term" value="F:oxidoreductase activity"/>
    <property type="evidence" value="ECO:0007669"/>
    <property type="project" value="InterPro"/>
</dbReference>
<accession>A0A2M9HCA1</accession>
<evidence type="ECO:0000256" key="1">
    <source>
        <dbReference type="SAM" id="MobiDB-lite"/>
    </source>
</evidence>
<evidence type="ECO:0000259" key="2">
    <source>
        <dbReference type="Pfam" id="PF02317"/>
    </source>
</evidence>
<evidence type="ECO:0000313" key="5">
    <source>
        <dbReference type="Proteomes" id="UP000231451"/>
    </source>
</evidence>
<dbReference type="OrthoDB" id="1073746at2"/>